<comment type="similarity">
    <text evidence="2">Belongs to the ABC transporter superfamily.</text>
</comment>
<evidence type="ECO:0000313" key="11">
    <source>
        <dbReference type="EMBL" id="RKR87639.1"/>
    </source>
</evidence>
<dbReference type="FunFam" id="3.40.50.300:FF:000589">
    <property type="entry name" value="ABC transporter, ATP-binding subunit"/>
    <property type="match status" value="1"/>
</dbReference>
<dbReference type="GO" id="GO:0016887">
    <property type="term" value="F:ATP hydrolysis activity"/>
    <property type="evidence" value="ECO:0007669"/>
    <property type="project" value="InterPro"/>
</dbReference>
<keyword evidence="5" id="KW-0547">Nucleotide-binding</keyword>
<dbReference type="AlphaFoldDB" id="A0A495JHW9"/>
<keyword evidence="4" id="KW-1003">Cell membrane</keyword>
<keyword evidence="8" id="KW-0472">Membrane</keyword>
<evidence type="ECO:0000256" key="1">
    <source>
        <dbReference type="ARBA" id="ARBA00004202"/>
    </source>
</evidence>
<evidence type="ECO:0000256" key="4">
    <source>
        <dbReference type="ARBA" id="ARBA00022475"/>
    </source>
</evidence>
<dbReference type="InterPro" id="IPR027417">
    <property type="entry name" value="P-loop_NTPase"/>
</dbReference>
<dbReference type="InterPro" id="IPR050763">
    <property type="entry name" value="ABC_transporter_ATP-binding"/>
</dbReference>
<evidence type="ECO:0000256" key="2">
    <source>
        <dbReference type="ARBA" id="ARBA00005417"/>
    </source>
</evidence>
<dbReference type="PANTHER" id="PTHR42711:SF5">
    <property type="entry name" value="ABC TRANSPORTER ATP-BINDING PROTEIN NATA"/>
    <property type="match status" value="1"/>
</dbReference>
<dbReference type="PANTHER" id="PTHR42711">
    <property type="entry name" value="ABC TRANSPORTER ATP-BINDING PROTEIN"/>
    <property type="match status" value="1"/>
</dbReference>
<evidence type="ECO:0000256" key="8">
    <source>
        <dbReference type="ARBA" id="ARBA00023136"/>
    </source>
</evidence>
<dbReference type="EMBL" id="RBKT01000001">
    <property type="protein sequence ID" value="RKR87639.1"/>
    <property type="molecule type" value="Genomic_DNA"/>
</dbReference>
<feature type="domain" description="ABC transporter" evidence="10">
    <location>
        <begin position="32"/>
        <end position="262"/>
    </location>
</feature>
<sequence>MKTKIVTSRETRWEVSYRAARVVAVATEQPLIQARGLVKRFGDFTAVDGIDVEVRPGEAFGFLGPNGAGKSSTMRMVGCVSPPTGGELRILGMDPLRDGPAIRARLGVCPQTDNLDPELTVRENLTTYARYFGIPRRVARDRASELLDFVQLAERANSKVEPLSGGMKRRLTIARALVNEPEIVLLDEPTTGLDPQARHLVWERLFRLKQQGVTLVLTTHYMDEAEQLCDRLVVMDGGRIVAEGSPRELIERYSTREVVELRFPTESQEEFAGKLDGLAERIEILPDRILLYVDNGDAALAEVHNRALAPASSLARRSSLEDVFLHLTGRTLID</sequence>
<dbReference type="Gene3D" id="3.40.50.300">
    <property type="entry name" value="P-loop containing nucleotide triphosphate hydrolases"/>
    <property type="match status" value="1"/>
</dbReference>
<keyword evidence="12" id="KW-1185">Reference proteome</keyword>
<comment type="caution">
    <text evidence="11">The sequence shown here is derived from an EMBL/GenBank/DDBJ whole genome shotgun (WGS) entry which is preliminary data.</text>
</comment>
<organism evidence="11 12">
    <name type="scientific">Micromonospora pisi</name>
    <dbReference type="NCBI Taxonomy" id="589240"/>
    <lineage>
        <taxon>Bacteria</taxon>
        <taxon>Bacillati</taxon>
        <taxon>Actinomycetota</taxon>
        <taxon>Actinomycetes</taxon>
        <taxon>Micromonosporales</taxon>
        <taxon>Micromonosporaceae</taxon>
        <taxon>Micromonospora</taxon>
    </lineage>
</organism>
<dbReference type="InterPro" id="IPR003593">
    <property type="entry name" value="AAA+_ATPase"/>
</dbReference>
<proteinExistence type="inferred from homology"/>
<evidence type="ECO:0000313" key="12">
    <source>
        <dbReference type="Proteomes" id="UP000277671"/>
    </source>
</evidence>
<keyword evidence="3" id="KW-0813">Transport</keyword>
<evidence type="ECO:0000259" key="10">
    <source>
        <dbReference type="PROSITE" id="PS50893"/>
    </source>
</evidence>
<protein>
    <submittedName>
        <fullName evidence="11">Lipooligosaccharide transport system ATP-binding protein</fullName>
    </submittedName>
</protein>
<dbReference type="InterPro" id="IPR003439">
    <property type="entry name" value="ABC_transporter-like_ATP-bd"/>
</dbReference>
<accession>A0A495JHW9</accession>
<evidence type="ECO:0000256" key="7">
    <source>
        <dbReference type="ARBA" id="ARBA00022967"/>
    </source>
</evidence>
<dbReference type="InterPro" id="IPR017871">
    <property type="entry name" value="ABC_transporter-like_CS"/>
</dbReference>
<dbReference type="GO" id="GO:0005524">
    <property type="term" value="F:ATP binding"/>
    <property type="evidence" value="ECO:0007669"/>
    <property type="project" value="UniProtKB-KW"/>
</dbReference>
<dbReference type="GO" id="GO:0005886">
    <property type="term" value="C:plasma membrane"/>
    <property type="evidence" value="ECO:0007669"/>
    <property type="project" value="UniProtKB-SubCell"/>
</dbReference>
<keyword evidence="6 11" id="KW-0067">ATP-binding</keyword>
<gene>
    <name evidence="11" type="ORF">BDK92_1931</name>
</gene>
<evidence type="ECO:0000256" key="9">
    <source>
        <dbReference type="ARBA" id="ARBA00023251"/>
    </source>
</evidence>
<reference evidence="11 12" key="1">
    <citation type="submission" date="2018-10" db="EMBL/GenBank/DDBJ databases">
        <title>Sequencing the genomes of 1000 actinobacteria strains.</title>
        <authorList>
            <person name="Klenk H.-P."/>
        </authorList>
    </citation>
    <scope>NUCLEOTIDE SEQUENCE [LARGE SCALE GENOMIC DNA]</scope>
    <source>
        <strain evidence="11 12">DSM 45175</strain>
    </source>
</reference>
<keyword evidence="9" id="KW-0046">Antibiotic resistance</keyword>
<dbReference type="SUPFAM" id="SSF52540">
    <property type="entry name" value="P-loop containing nucleoside triphosphate hydrolases"/>
    <property type="match status" value="1"/>
</dbReference>
<dbReference type="PROSITE" id="PS00211">
    <property type="entry name" value="ABC_TRANSPORTER_1"/>
    <property type="match status" value="1"/>
</dbReference>
<dbReference type="GO" id="GO:0046677">
    <property type="term" value="P:response to antibiotic"/>
    <property type="evidence" value="ECO:0007669"/>
    <property type="project" value="UniProtKB-KW"/>
</dbReference>
<dbReference type="Pfam" id="PF00005">
    <property type="entry name" value="ABC_tran"/>
    <property type="match status" value="1"/>
</dbReference>
<evidence type="ECO:0000256" key="3">
    <source>
        <dbReference type="ARBA" id="ARBA00022448"/>
    </source>
</evidence>
<name>A0A495JHW9_9ACTN</name>
<evidence type="ECO:0000256" key="6">
    <source>
        <dbReference type="ARBA" id="ARBA00022840"/>
    </source>
</evidence>
<evidence type="ECO:0000256" key="5">
    <source>
        <dbReference type="ARBA" id="ARBA00022741"/>
    </source>
</evidence>
<dbReference type="SMART" id="SM00382">
    <property type="entry name" value="AAA"/>
    <property type="match status" value="1"/>
</dbReference>
<keyword evidence="7" id="KW-1278">Translocase</keyword>
<dbReference type="Proteomes" id="UP000277671">
    <property type="component" value="Unassembled WGS sequence"/>
</dbReference>
<comment type="subcellular location">
    <subcellularLocation>
        <location evidence="1">Cell membrane</location>
        <topology evidence="1">Peripheral membrane protein</topology>
    </subcellularLocation>
</comment>
<dbReference type="PROSITE" id="PS50893">
    <property type="entry name" value="ABC_TRANSPORTER_2"/>
    <property type="match status" value="1"/>
</dbReference>